<feature type="chain" id="PRO_5012993963" evidence="2">
    <location>
        <begin position="22"/>
        <end position="466"/>
    </location>
</feature>
<gene>
    <name evidence="3" type="primary">106056217</name>
</gene>
<feature type="signal peptide" evidence="2">
    <location>
        <begin position="1"/>
        <end position="21"/>
    </location>
</feature>
<accession>A0A2C9KPW9</accession>
<evidence type="ECO:0000256" key="1">
    <source>
        <dbReference type="SAM" id="MobiDB-lite"/>
    </source>
</evidence>
<evidence type="ECO:0000313" key="3">
    <source>
        <dbReference type="EnsemblMetazoa" id="BGLB022238-PA"/>
    </source>
</evidence>
<feature type="compositionally biased region" description="Polar residues" evidence="1">
    <location>
        <begin position="131"/>
        <end position="175"/>
    </location>
</feature>
<feature type="compositionally biased region" description="Low complexity" evidence="1">
    <location>
        <begin position="273"/>
        <end position="285"/>
    </location>
</feature>
<name>A0A2C9KPW9_BIOGL</name>
<feature type="compositionally biased region" description="Low complexity" evidence="1">
    <location>
        <begin position="339"/>
        <end position="375"/>
    </location>
</feature>
<feature type="region of interest" description="Disordered" evidence="1">
    <location>
        <begin position="111"/>
        <end position="182"/>
    </location>
</feature>
<dbReference type="VEuPathDB" id="VectorBase:BGLAX_038471"/>
<reference evidence="3" key="1">
    <citation type="submission" date="2020-05" db="UniProtKB">
        <authorList>
            <consortium name="EnsemblMetazoa"/>
        </authorList>
    </citation>
    <scope>IDENTIFICATION</scope>
    <source>
        <strain evidence="3">BB02</strain>
    </source>
</reference>
<evidence type="ECO:0000313" key="4">
    <source>
        <dbReference type="Proteomes" id="UP000076420"/>
    </source>
</evidence>
<protein>
    <submittedName>
        <fullName evidence="3">Uncharacterized protein</fullName>
    </submittedName>
</protein>
<organism evidence="3 4">
    <name type="scientific">Biomphalaria glabrata</name>
    <name type="common">Bloodfluke planorb</name>
    <name type="synonym">Freshwater snail</name>
    <dbReference type="NCBI Taxonomy" id="6526"/>
    <lineage>
        <taxon>Eukaryota</taxon>
        <taxon>Metazoa</taxon>
        <taxon>Spiralia</taxon>
        <taxon>Lophotrochozoa</taxon>
        <taxon>Mollusca</taxon>
        <taxon>Gastropoda</taxon>
        <taxon>Heterobranchia</taxon>
        <taxon>Euthyneura</taxon>
        <taxon>Panpulmonata</taxon>
        <taxon>Hygrophila</taxon>
        <taxon>Lymnaeoidea</taxon>
        <taxon>Planorbidae</taxon>
        <taxon>Biomphalaria</taxon>
    </lineage>
</organism>
<sequence length="466" mass="52172">MDFGMSPVVLVFAVLMFVVSADELVLQLNGELGSYPESMILTKIQMGVIDPTPIVNERGLRYFVQIARNNVVVYPNGVQTIVPIGRKRYHSQRLVPINNNRLRCTSCDTNKLGQIRTTPPPSSLSKKSASRNIRPSSASLGEFSNSKNLESRQQTSTAADRQGQTMKTATNQSKQVDAAVPQENRRVLMDVLKSGTPELKVSSQSITLQARRTQSVTGQVQNIAESVDVVRSSRVSSFEGQGALQNSEMHYQLQRLQNLGLRDQNQQIQGRLQSPLDLSQQQPLDKLQRSRDEQLQRQSRDQLQQQPQDRFILQAPKKPQIQLLQSHDQPQQPSHDQFQLPSQDKSSSKPQQPSHDQIQLTSQDRSLSQLQQQSHDQLHQPHDQTNSQLHERILKQPQEQIHQMSVPLQLLPIRVESQQNNSTLAATPSTTSQPSTETSPTPLEMSTPTTTSDTNADSQNIQGSSD</sequence>
<feature type="compositionally biased region" description="Polar residues" evidence="1">
    <location>
        <begin position="453"/>
        <end position="466"/>
    </location>
</feature>
<dbReference type="AlphaFoldDB" id="A0A2C9KPW9"/>
<dbReference type="RefSeq" id="XP_013068293.2">
    <property type="nucleotide sequence ID" value="XM_013212839.2"/>
</dbReference>
<dbReference type="KEGG" id="bgt:106056217"/>
<keyword evidence="2" id="KW-0732">Signal</keyword>
<feature type="compositionally biased region" description="Low complexity" evidence="1">
    <location>
        <begin position="422"/>
        <end position="452"/>
    </location>
</feature>
<dbReference type="OrthoDB" id="10386770at2759"/>
<feature type="compositionally biased region" description="Basic and acidic residues" evidence="1">
    <location>
        <begin position="286"/>
        <end position="300"/>
    </location>
</feature>
<proteinExistence type="predicted"/>
<feature type="region of interest" description="Disordered" evidence="1">
    <location>
        <begin position="273"/>
        <end position="307"/>
    </location>
</feature>
<feature type="region of interest" description="Disordered" evidence="1">
    <location>
        <begin position="321"/>
        <end position="386"/>
    </location>
</feature>
<evidence type="ECO:0000256" key="2">
    <source>
        <dbReference type="SAM" id="SignalP"/>
    </source>
</evidence>
<dbReference type="VEuPathDB" id="VectorBase:BGLB022238"/>
<feature type="compositionally biased region" description="Polar residues" evidence="1">
    <location>
        <begin position="322"/>
        <end position="337"/>
    </location>
</feature>
<dbReference type="Proteomes" id="UP000076420">
    <property type="component" value="Unassembled WGS sequence"/>
</dbReference>
<dbReference type="EnsemblMetazoa" id="BGLB022238-RA">
    <property type="protein sequence ID" value="BGLB022238-PA"/>
    <property type="gene ID" value="BGLB022238"/>
</dbReference>
<feature type="region of interest" description="Disordered" evidence="1">
    <location>
        <begin position="413"/>
        <end position="466"/>
    </location>
</feature>